<feature type="non-terminal residue" evidence="2">
    <location>
        <position position="43"/>
    </location>
</feature>
<feature type="compositionally biased region" description="Pro residues" evidence="1">
    <location>
        <begin position="26"/>
        <end position="43"/>
    </location>
</feature>
<protein>
    <submittedName>
        <fullName evidence="2">Uncharacterized protein</fullName>
    </submittedName>
</protein>
<dbReference type="Proteomes" id="UP000265520">
    <property type="component" value="Unassembled WGS sequence"/>
</dbReference>
<reference evidence="2 3" key="1">
    <citation type="journal article" date="2018" name="Front. Plant Sci.">
        <title>Red Clover (Trifolium pratense) and Zigzag Clover (T. medium) - A Picture of Genomic Similarities and Differences.</title>
        <authorList>
            <person name="Dluhosova J."/>
            <person name="Istvanek J."/>
            <person name="Nedelnik J."/>
            <person name="Repkova J."/>
        </authorList>
    </citation>
    <scope>NUCLEOTIDE SEQUENCE [LARGE SCALE GENOMIC DNA]</scope>
    <source>
        <strain evidence="3">cv. 10/8</strain>
        <tissue evidence="2">Leaf</tissue>
    </source>
</reference>
<evidence type="ECO:0000313" key="3">
    <source>
        <dbReference type="Proteomes" id="UP000265520"/>
    </source>
</evidence>
<evidence type="ECO:0000256" key="1">
    <source>
        <dbReference type="SAM" id="MobiDB-lite"/>
    </source>
</evidence>
<keyword evidence="3" id="KW-1185">Reference proteome</keyword>
<sequence>MTNITEVVVNIQQQSHDLMNPLGGAPNPPNPHGGAPNPPADNY</sequence>
<feature type="region of interest" description="Disordered" evidence="1">
    <location>
        <begin position="15"/>
        <end position="43"/>
    </location>
</feature>
<proteinExistence type="predicted"/>
<evidence type="ECO:0000313" key="2">
    <source>
        <dbReference type="EMBL" id="MCI60672.1"/>
    </source>
</evidence>
<name>A0A392TI97_9FABA</name>
<comment type="caution">
    <text evidence="2">The sequence shown here is derived from an EMBL/GenBank/DDBJ whole genome shotgun (WGS) entry which is preliminary data.</text>
</comment>
<dbReference type="AlphaFoldDB" id="A0A392TI97"/>
<accession>A0A392TI97</accession>
<organism evidence="2 3">
    <name type="scientific">Trifolium medium</name>
    <dbReference type="NCBI Taxonomy" id="97028"/>
    <lineage>
        <taxon>Eukaryota</taxon>
        <taxon>Viridiplantae</taxon>
        <taxon>Streptophyta</taxon>
        <taxon>Embryophyta</taxon>
        <taxon>Tracheophyta</taxon>
        <taxon>Spermatophyta</taxon>
        <taxon>Magnoliopsida</taxon>
        <taxon>eudicotyledons</taxon>
        <taxon>Gunneridae</taxon>
        <taxon>Pentapetalae</taxon>
        <taxon>rosids</taxon>
        <taxon>fabids</taxon>
        <taxon>Fabales</taxon>
        <taxon>Fabaceae</taxon>
        <taxon>Papilionoideae</taxon>
        <taxon>50 kb inversion clade</taxon>
        <taxon>NPAAA clade</taxon>
        <taxon>Hologalegina</taxon>
        <taxon>IRL clade</taxon>
        <taxon>Trifolieae</taxon>
        <taxon>Trifolium</taxon>
    </lineage>
</organism>
<dbReference type="EMBL" id="LXQA010585998">
    <property type="protein sequence ID" value="MCI60672.1"/>
    <property type="molecule type" value="Genomic_DNA"/>
</dbReference>